<protein>
    <submittedName>
        <fullName evidence="1">Uncharacterized protein</fullName>
    </submittedName>
</protein>
<evidence type="ECO:0000313" key="2">
    <source>
        <dbReference type="Proteomes" id="UP000435649"/>
    </source>
</evidence>
<comment type="caution">
    <text evidence="1">The sequence shown here is derived from an EMBL/GenBank/DDBJ whole genome shotgun (WGS) entry which is preliminary data.</text>
</comment>
<name>A0A844G732_9BACT</name>
<evidence type="ECO:0000313" key="1">
    <source>
        <dbReference type="EMBL" id="MST99166.1"/>
    </source>
</evidence>
<dbReference type="RefSeq" id="WP_154420325.1">
    <property type="nucleotide sequence ID" value="NZ_VUNS01000030.1"/>
</dbReference>
<reference evidence="1 2" key="1">
    <citation type="submission" date="2019-08" db="EMBL/GenBank/DDBJ databases">
        <title>In-depth cultivation of the pig gut microbiome towards novel bacterial diversity and tailored functional studies.</title>
        <authorList>
            <person name="Wylensek D."/>
            <person name="Hitch T.C.A."/>
            <person name="Clavel T."/>
        </authorList>
    </citation>
    <scope>NUCLEOTIDE SEQUENCE [LARGE SCALE GENOMIC DNA]</scope>
    <source>
        <strain evidence="1 2">BBE-744-WT-12</strain>
    </source>
</reference>
<sequence length="101" mass="11804">MGIEFHLAPNLLTLPGISSKKNCRSFKKADSLQIQYGRAFFYFPEKFSPPQNGEFFESQKDEHFHFSKNSPGETGTSFYLKKEFEHRENGRKEIRTSDLYS</sequence>
<dbReference type="Proteomes" id="UP000435649">
    <property type="component" value="Unassembled WGS sequence"/>
</dbReference>
<dbReference type="AlphaFoldDB" id="A0A844G732"/>
<gene>
    <name evidence="1" type="ORF">FYJ85_19230</name>
</gene>
<dbReference type="EMBL" id="VUNS01000030">
    <property type="protein sequence ID" value="MST99166.1"/>
    <property type="molecule type" value="Genomic_DNA"/>
</dbReference>
<keyword evidence="2" id="KW-1185">Reference proteome</keyword>
<proteinExistence type="predicted"/>
<accession>A0A844G732</accession>
<organism evidence="1 2">
    <name type="scientific">Victivallis lenta</name>
    <dbReference type="NCBI Taxonomy" id="2606640"/>
    <lineage>
        <taxon>Bacteria</taxon>
        <taxon>Pseudomonadati</taxon>
        <taxon>Lentisphaerota</taxon>
        <taxon>Lentisphaeria</taxon>
        <taxon>Victivallales</taxon>
        <taxon>Victivallaceae</taxon>
        <taxon>Victivallis</taxon>
    </lineage>
</organism>